<dbReference type="InterPro" id="IPR056827">
    <property type="entry name" value="CBM87_Agd3"/>
</dbReference>
<dbReference type="InterPro" id="IPR050788">
    <property type="entry name" value="Yeast_SRP1/TIP1_CWP"/>
</dbReference>
<dbReference type="AlphaFoldDB" id="A0A5N6KFC0"/>
<reference evidence="5 6" key="1">
    <citation type="submission" date="2019-06" db="EMBL/GenBank/DDBJ databases">
        <title>Genome Sequence of the Brown Rot Fungal Pathogen Monilinia laxa.</title>
        <authorList>
            <person name="De Miccolis Angelini R.M."/>
            <person name="Landi L."/>
            <person name="Abate D."/>
            <person name="Pollastro S."/>
            <person name="Romanazzi G."/>
            <person name="Faretra F."/>
        </authorList>
    </citation>
    <scope>NUCLEOTIDE SEQUENCE [LARGE SCALE GENOMIC DNA]</scope>
    <source>
        <strain evidence="5 6">Mlax316</strain>
    </source>
</reference>
<feature type="signal peptide" evidence="1">
    <location>
        <begin position="1"/>
        <end position="23"/>
    </location>
</feature>
<gene>
    <name evidence="5" type="ORF">EYC80_005814</name>
</gene>
<dbReference type="Proteomes" id="UP000326757">
    <property type="component" value="Unassembled WGS sequence"/>
</dbReference>
<feature type="domain" description="Agd3 C-terminal" evidence="4">
    <location>
        <begin position="693"/>
        <end position="741"/>
    </location>
</feature>
<evidence type="ECO:0000256" key="1">
    <source>
        <dbReference type="SAM" id="SignalP"/>
    </source>
</evidence>
<dbReference type="OrthoDB" id="2113314at2759"/>
<dbReference type="EMBL" id="VIGI01000003">
    <property type="protein sequence ID" value="KAB8302392.1"/>
    <property type="molecule type" value="Genomic_DNA"/>
</dbReference>
<evidence type="ECO:0000259" key="2">
    <source>
        <dbReference type="Pfam" id="PF25115"/>
    </source>
</evidence>
<keyword evidence="1" id="KW-0732">Signal</keyword>
<evidence type="ECO:0000313" key="6">
    <source>
        <dbReference type="Proteomes" id="UP000326757"/>
    </source>
</evidence>
<feature type="chain" id="PRO_5024919971" description="Extracellular serine-rich protein" evidence="1">
    <location>
        <begin position="24"/>
        <end position="793"/>
    </location>
</feature>
<dbReference type="Pfam" id="PF25116">
    <property type="entry name" value="CBM87_Agd3"/>
    <property type="match status" value="1"/>
</dbReference>
<evidence type="ECO:0000259" key="4">
    <source>
        <dbReference type="Pfam" id="PF25117"/>
    </source>
</evidence>
<evidence type="ECO:0000313" key="5">
    <source>
        <dbReference type="EMBL" id="KAB8302392.1"/>
    </source>
</evidence>
<name>A0A5N6KFC0_MONLA</name>
<sequence length="793" mass="86413">MLLLHNLVTNILPLGLFLDAALGHRAHRRGPADAANVLPSESVAITNPQAIMTSTVPAAALATISTGEVAVLANTTFPVPPKVAVIAADTVDAVSSKVLVIARDAVSAYSAWSGLNDRGIPYQTLIVPSAGIALPALNNSETQGNFGLIVVLSEVSYLYPDLGYQSALTADQWQTIYNYQASFRVRLVRLDSYPSATFGTQALGSCCENGIEQLVHISDNSAFPNAGLRTGATMSTKGIYHYPAQITNSTIAKEFLQLGASSDGQFTAASTAGVINNIGGREQMVFYVPFSTDWAVTSVWLQHAWIDWGTRGLYTGYRRALLLTQIDDMFLESDVYSPSGTTYRIGTADLAQHITFTNTINSKLNAGSNWFIEVGHNGNGNIEQSDNSDSTGNICRPGPIEYGEQIDTPLEFVKPIGTGTDIWPVTAGLYANFSSTCLNDDPLLRWWATPSNLNAFSHISHTFTHEDQDNATYADVYREITWNQGWLAATGIANAQRFSPKGLIPPAITGLHNGDALRAWSNSGIKHAVGDNTRPVLLNANNEHWPLITTVAANGFDGIQIIPRYATRIYYNCDLPDCTVLEWINTSAGSGDINTLLEVEKDTTTRHLLGLHHDAYMFHQANLRYTGAATYTINEVTQQLSLFMAWVETVVQEFVRLVEWPILTYKHDDLSAIFTNRMTRDACGASLSYKLDTTTSTITGFTLSANGNTCSTPIPVTLPGTVTDTQGAITEKVGSDPTTLWRVAEHANLTSITQEWLCFDPNRRAVKEHILLVFFTLYHCHSLLISGTRIAQS</sequence>
<organism evidence="5 6">
    <name type="scientific">Monilinia laxa</name>
    <name type="common">Brown rot fungus</name>
    <name type="synonym">Sclerotinia laxa</name>
    <dbReference type="NCBI Taxonomy" id="61186"/>
    <lineage>
        <taxon>Eukaryota</taxon>
        <taxon>Fungi</taxon>
        <taxon>Dikarya</taxon>
        <taxon>Ascomycota</taxon>
        <taxon>Pezizomycotina</taxon>
        <taxon>Leotiomycetes</taxon>
        <taxon>Helotiales</taxon>
        <taxon>Sclerotiniaceae</taxon>
        <taxon>Monilinia</taxon>
    </lineage>
</organism>
<dbReference type="InterPro" id="IPR056826">
    <property type="entry name" value="Agd3_CE"/>
</dbReference>
<proteinExistence type="predicted"/>
<feature type="domain" description="Agd3 CBM87" evidence="3">
    <location>
        <begin position="94"/>
        <end position="308"/>
    </location>
</feature>
<dbReference type="Pfam" id="PF25117">
    <property type="entry name" value="Agd3_C"/>
    <property type="match status" value="1"/>
</dbReference>
<dbReference type="PANTHER" id="PTHR31002:SF34">
    <property type="entry name" value="CELL WALL PROTEIN CWP1-RELATED"/>
    <property type="match status" value="1"/>
</dbReference>
<protein>
    <recommendedName>
        <fullName evidence="7">Extracellular serine-rich protein</fullName>
    </recommendedName>
</protein>
<dbReference type="Pfam" id="PF25115">
    <property type="entry name" value="Agd3_CE"/>
    <property type="match status" value="1"/>
</dbReference>
<keyword evidence="6" id="KW-1185">Reference proteome</keyword>
<dbReference type="PANTHER" id="PTHR31002">
    <property type="entry name" value="SERIPAUPERIN"/>
    <property type="match status" value="1"/>
</dbReference>
<evidence type="ECO:0000259" key="3">
    <source>
        <dbReference type="Pfam" id="PF25116"/>
    </source>
</evidence>
<dbReference type="InterPro" id="IPR056825">
    <property type="entry name" value="Agd3_C"/>
</dbReference>
<evidence type="ECO:0008006" key="7">
    <source>
        <dbReference type="Google" id="ProtNLM"/>
    </source>
</evidence>
<accession>A0A5N6KFC0</accession>
<comment type="caution">
    <text evidence="5">The sequence shown here is derived from an EMBL/GenBank/DDBJ whole genome shotgun (WGS) entry which is preliminary data.</text>
</comment>
<feature type="domain" description="Agd3 deacetylase" evidence="2">
    <location>
        <begin position="322"/>
        <end position="688"/>
    </location>
</feature>